<feature type="transmembrane region" description="Helical" evidence="6">
    <location>
        <begin position="69"/>
        <end position="85"/>
    </location>
</feature>
<keyword evidence="9" id="KW-1185">Reference proteome</keyword>
<dbReference type="PANTHER" id="PTHR30071">
    <property type="entry name" value="HEME EXPORTER PROTEIN C"/>
    <property type="match status" value="1"/>
</dbReference>
<evidence type="ECO:0000256" key="3">
    <source>
        <dbReference type="ARBA" id="ARBA00022748"/>
    </source>
</evidence>
<keyword evidence="2 6" id="KW-0812">Transmembrane</keyword>
<dbReference type="InterPro" id="IPR045062">
    <property type="entry name" value="Cyt_c_biogenesis_CcsA/CcmC"/>
</dbReference>
<feature type="transmembrane region" description="Helical" evidence="6">
    <location>
        <begin position="205"/>
        <end position="220"/>
    </location>
</feature>
<feature type="transmembrane region" description="Helical" evidence="6">
    <location>
        <begin position="232"/>
        <end position="249"/>
    </location>
</feature>
<keyword evidence="3" id="KW-0201">Cytochrome c-type biogenesis</keyword>
<reference evidence="8 9" key="1">
    <citation type="submission" date="2018-05" db="EMBL/GenBank/DDBJ databases">
        <title>Genomic Encyclopedia of Type Strains, Phase IV (KMG-IV): sequencing the most valuable type-strain genomes for metagenomic binning, comparative biology and taxonomic classification.</title>
        <authorList>
            <person name="Goeker M."/>
        </authorList>
    </citation>
    <scope>NUCLEOTIDE SEQUENCE [LARGE SCALE GENOMIC DNA]</scope>
    <source>
        <strain evidence="8 9">DSM 28579</strain>
    </source>
</reference>
<evidence type="ECO:0000256" key="1">
    <source>
        <dbReference type="ARBA" id="ARBA00004141"/>
    </source>
</evidence>
<evidence type="ECO:0000259" key="7">
    <source>
        <dbReference type="Pfam" id="PF01578"/>
    </source>
</evidence>
<feature type="transmembrane region" description="Helical" evidence="6">
    <location>
        <begin position="7"/>
        <end position="27"/>
    </location>
</feature>
<comment type="caution">
    <text evidence="8">The sequence shown here is derived from an EMBL/GenBank/DDBJ whole genome shotgun (WGS) entry which is preliminary data.</text>
</comment>
<evidence type="ECO:0000313" key="9">
    <source>
        <dbReference type="Proteomes" id="UP000251835"/>
    </source>
</evidence>
<dbReference type="GO" id="GO:0017004">
    <property type="term" value="P:cytochrome complex assembly"/>
    <property type="evidence" value="ECO:0007669"/>
    <property type="project" value="UniProtKB-KW"/>
</dbReference>
<feature type="transmembrane region" description="Helical" evidence="6">
    <location>
        <begin position="36"/>
        <end position="57"/>
    </location>
</feature>
<dbReference type="Pfam" id="PF01578">
    <property type="entry name" value="Cytochrom_C_asm"/>
    <property type="match status" value="1"/>
</dbReference>
<keyword evidence="5 6" id="KW-0472">Membrane</keyword>
<gene>
    <name evidence="8" type="ORF">C7377_1356</name>
</gene>
<comment type="subcellular location">
    <subcellularLocation>
        <location evidence="1">Membrane</location>
        <topology evidence="1">Multi-pass membrane protein</topology>
    </subcellularLocation>
</comment>
<keyword evidence="4 6" id="KW-1133">Transmembrane helix</keyword>
<dbReference type="PANTHER" id="PTHR30071:SF1">
    <property type="entry name" value="CYTOCHROME B_B6 PROTEIN-RELATED"/>
    <property type="match status" value="1"/>
</dbReference>
<evidence type="ECO:0000256" key="6">
    <source>
        <dbReference type="SAM" id="Phobius"/>
    </source>
</evidence>
<evidence type="ECO:0000313" key="8">
    <source>
        <dbReference type="EMBL" id="PVX51023.1"/>
    </source>
</evidence>
<dbReference type="InterPro" id="IPR002541">
    <property type="entry name" value="Cyt_c_assembly"/>
</dbReference>
<proteinExistence type="predicted"/>
<dbReference type="EMBL" id="QENZ01000004">
    <property type="protein sequence ID" value="PVX51023.1"/>
    <property type="molecule type" value="Genomic_DNA"/>
</dbReference>
<dbReference type="GO" id="GO:0020037">
    <property type="term" value="F:heme binding"/>
    <property type="evidence" value="ECO:0007669"/>
    <property type="project" value="InterPro"/>
</dbReference>
<organism evidence="8 9">
    <name type="scientific">Balneicella halophila</name>
    <dbReference type="NCBI Taxonomy" id="1537566"/>
    <lineage>
        <taxon>Bacteria</taxon>
        <taxon>Pseudomonadati</taxon>
        <taxon>Bacteroidota</taxon>
        <taxon>Bacteroidia</taxon>
        <taxon>Bacteroidales</taxon>
        <taxon>Balneicellaceae</taxon>
        <taxon>Balneicella</taxon>
    </lineage>
</organism>
<dbReference type="AlphaFoldDB" id="A0A7L4UPF4"/>
<accession>A0A7L4UPF4</accession>
<feature type="transmembrane region" description="Helical" evidence="6">
    <location>
        <begin position="131"/>
        <end position="155"/>
    </location>
</feature>
<feature type="transmembrane region" description="Helical" evidence="6">
    <location>
        <begin position="167"/>
        <end position="190"/>
    </location>
</feature>
<dbReference type="Proteomes" id="UP000251835">
    <property type="component" value="Unassembled WGS sequence"/>
</dbReference>
<feature type="domain" description="Cytochrome c assembly protein" evidence="7">
    <location>
        <begin position="86"/>
        <end position="252"/>
    </location>
</feature>
<dbReference type="GO" id="GO:0005886">
    <property type="term" value="C:plasma membrane"/>
    <property type="evidence" value="ECO:0007669"/>
    <property type="project" value="TreeGrafter"/>
</dbReference>
<feature type="transmembrane region" description="Helical" evidence="6">
    <location>
        <begin position="92"/>
        <end position="111"/>
    </location>
</feature>
<name>A0A7L4UPF4_BALHA</name>
<evidence type="ECO:0000256" key="4">
    <source>
        <dbReference type="ARBA" id="ARBA00022989"/>
    </source>
</evidence>
<evidence type="ECO:0000256" key="5">
    <source>
        <dbReference type="ARBA" id="ARBA00023136"/>
    </source>
</evidence>
<sequence length="266" mass="30948">MTITWEHFIYFAIPSIILWALGAFFAYKKSGRVPSILLTILGLLVFFAFIAAFWQSLERPPLRTMGETRLWYSFFLPIAGLITYIRWRYPWILTFSTILATVFIFVNILKPEIHNKTLMPALQSPWFAPHVIVYMFSYAMLGAGALVSLYFLLFGRKQKIETKIMDLIDNFIYVGLAFLTIGMLFGALWAKEAWGHYWSWDPKETWAAATWMGYLVYVHYRNHKPLRYKNALCVVVFGFLLLQITWFGVNYLPSAQGLSIHTYSAE</sequence>
<protein>
    <submittedName>
        <fullName evidence="8">Cytochrome c assembly protein</fullName>
    </submittedName>
</protein>
<evidence type="ECO:0000256" key="2">
    <source>
        <dbReference type="ARBA" id="ARBA00022692"/>
    </source>
</evidence>